<organism evidence="2">
    <name type="scientific">Myoviridae sp. ctNQV2</name>
    <dbReference type="NCBI Taxonomy" id="2827683"/>
    <lineage>
        <taxon>Viruses</taxon>
        <taxon>Duplodnaviria</taxon>
        <taxon>Heunggongvirae</taxon>
        <taxon>Uroviricota</taxon>
        <taxon>Caudoviricetes</taxon>
    </lineage>
</organism>
<sequence>MAKKNFLNIVKGAFLTEVPDETKAEEVVQPVTVQQVVSQTVVQSQPTVSVQPSIATTNLIQPVQGNGQVVGQVDANILENLCTVLDEKNLPGPDYLELKSAANDAVMQKAIPDETARFTCAYISMKVNAPHLNKEVIINSIDKYVEYLEAERQSGLNELAIKWKEEVDDKEALVDTAQKELLELQEALNAKIKFISETTAEITTSKNQCTVSKANFNATVDYVINNLNTDKTKLNEILKD</sequence>
<dbReference type="EMBL" id="BK032510">
    <property type="protein sequence ID" value="DAF44237.1"/>
    <property type="molecule type" value="Genomic_DNA"/>
</dbReference>
<keyword evidence="1" id="KW-0175">Coiled coil</keyword>
<evidence type="ECO:0000256" key="1">
    <source>
        <dbReference type="SAM" id="Coils"/>
    </source>
</evidence>
<accession>A0A8S5RZQ0</accession>
<name>A0A8S5RZQ0_9CAUD</name>
<protein>
    <submittedName>
        <fullName evidence="2">Uncharacterized protein</fullName>
    </submittedName>
</protein>
<reference evidence="2" key="1">
    <citation type="journal article" date="2021" name="Proc. Natl. Acad. Sci. U.S.A.">
        <title>A Catalog of Tens of Thousands of Viruses from Human Metagenomes Reveals Hidden Associations with Chronic Diseases.</title>
        <authorList>
            <person name="Tisza M.J."/>
            <person name="Buck C.B."/>
        </authorList>
    </citation>
    <scope>NUCLEOTIDE SEQUENCE</scope>
    <source>
        <strain evidence="2">CtNQV2</strain>
    </source>
</reference>
<evidence type="ECO:0000313" key="2">
    <source>
        <dbReference type="EMBL" id="DAF44237.1"/>
    </source>
</evidence>
<proteinExistence type="predicted"/>
<feature type="coiled-coil region" evidence="1">
    <location>
        <begin position="160"/>
        <end position="187"/>
    </location>
</feature>